<dbReference type="EMBL" id="BK015217">
    <property type="protein sequence ID" value="DAD96441.1"/>
    <property type="molecule type" value="Genomic_DNA"/>
</dbReference>
<protein>
    <submittedName>
        <fullName evidence="1">Uncharacterized protein</fullName>
    </submittedName>
</protein>
<name>A0A8S5NP05_9CAUD</name>
<organism evidence="1">
    <name type="scientific">Myoviridae sp. ctj3P51</name>
    <dbReference type="NCBI Taxonomy" id="2826687"/>
    <lineage>
        <taxon>Viruses</taxon>
        <taxon>Duplodnaviria</taxon>
        <taxon>Heunggongvirae</taxon>
        <taxon>Uroviricota</taxon>
        <taxon>Caudoviricetes</taxon>
    </lineage>
</organism>
<sequence length="68" mass="7987">MISKFSQILEIRHDNNLAFVIKFSTSIFAHSYIISYFERLFEPIIISYSSASEYRSNYCYKNKISSAC</sequence>
<evidence type="ECO:0000313" key="1">
    <source>
        <dbReference type="EMBL" id="DAD96441.1"/>
    </source>
</evidence>
<proteinExistence type="predicted"/>
<reference evidence="1" key="1">
    <citation type="journal article" date="2021" name="Proc. Natl. Acad. Sci. U.S.A.">
        <title>A Catalog of Tens of Thousands of Viruses from Human Metagenomes Reveals Hidden Associations with Chronic Diseases.</title>
        <authorList>
            <person name="Tisza M.J."/>
            <person name="Buck C.B."/>
        </authorList>
    </citation>
    <scope>NUCLEOTIDE SEQUENCE</scope>
    <source>
        <strain evidence="1">Ctj3P51</strain>
    </source>
</reference>
<accession>A0A8S5NP05</accession>